<dbReference type="AlphaFoldDB" id="A0A179G529"/>
<evidence type="ECO:0000313" key="4">
    <source>
        <dbReference type="EMBL" id="OAQ72461.1"/>
    </source>
</evidence>
<keyword evidence="5" id="KW-1185">Reference proteome</keyword>
<dbReference type="Pfam" id="PF14479">
    <property type="entry name" value="HeLo"/>
    <property type="match status" value="1"/>
</dbReference>
<dbReference type="EMBL" id="LSBJ02000001">
    <property type="protein sequence ID" value="OAQ72461.1"/>
    <property type="molecule type" value="Genomic_DNA"/>
</dbReference>
<organism evidence="4 5">
    <name type="scientific">Pochonia chlamydosporia 170</name>
    <dbReference type="NCBI Taxonomy" id="1380566"/>
    <lineage>
        <taxon>Eukaryota</taxon>
        <taxon>Fungi</taxon>
        <taxon>Dikarya</taxon>
        <taxon>Ascomycota</taxon>
        <taxon>Pezizomycotina</taxon>
        <taxon>Sordariomycetes</taxon>
        <taxon>Hypocreomycetidae</taxon>
        <taxon>Hypocreales</taxon>
        <taxon>Clavicipitaceae</taxon>
        <taxon>Pochonia</taxon>
    </lineage>
</organism>
<dbReference type="Proteomes" id="UP000078397">
    <property type="component" value="Unassembled WGS sequence"/>
</dbReference>
<protein>
    <submittedName>
        <fullName evidence="4">Prion-inhibition and propagation domain-containing protein</fullName>
    </submittedName>
</protein>
<feature type="domain" description="Prion-inhibition and propagation HeLo" evidence="2">
    <location>
        <begin position="7"/>
        <end position="225"/>
    </location>
</feature>
<keyword evidence="4" id="KW-0640">Prion</keyword>
<feature type="region of interest" description="Disordered" evidence="1">
    <location>
        <begin position="107"/>
        <end position="155"/>
    </location>
</feature>
<dbReference type="SUPFAM" id="SSF56112">
    <property type="entry name" value="Protein kinase-like (PK-like)"/>
    <property type="match status" value="1"/>
</dbReference>
<dbReference type="Pfam" id="PF24476">
    <property type="entry name" value="DUF7580"/>
    <property type="match status" value="1"/>
</dbReference>
<accession>A0A179G529</accession>
<evidence type="ECO:0000259" key="2">
    <source>
        <dbReference type="Pfam" id="PF14479"/>
    </source>
</evidence>
<dbReference type="OrthoDB" id="1911848at2759"/>
<comment type="caution">
    <text evidence="4">The sequence shown here is derived from an EMBL/GenBank/DDBJ whole genome shotgun (WGS) entry which is preliminary data.</text>
</comment>
<keyword evidence="4" id="KW-0034">Amyloid</keyword>
<dbReference type="InterPro" id="IPR056002">
    <property type="entry name" value="DUF7580"/>
</dbReference>
<evidence type="ECO:0000313" key="5">
    <source>
        <dbReference type="Proteomes" id="UP000078397"/>
    </source>
</evidence>
<dbReference type="Gene3D" id="1.20.120.1020">
    <property type="entry name" value="Prion-inhibition and propagation, HeLo domain"/>
    <property type="match status" value="1"/>
</dbReference>
<reference evidence="4 5" key="1">
    <citation type="journal article" date="2016" name="PLoS Pathog.">
        <title>Biosynthesis of antibiotic leucinostatins in bio-control fungus Purpureocillium lilacinum and their inhibition on phytophthora revealed by genome mining.</title>
        <authorList>
            <person name="Wang G."/>
            <person name="Liu Z."/>
            <person name="Lin R."/>
            <person name="Li E."/>
            <person name="Mao Z."/>
            <person name="Ling J."/>
            <person name="Yang Y."/>
            <person name="Yin W.B."/>
            <person name="Xie B."/>
        </authorList>
    </citation>
    <scope>NUCLEOTIDE SEQUENCE [LARGE SCALE GENOMIC DNA]</scope>
    <source>
        <strain evidence="4">170</strain>
    </source>
</reference>
<proteinExistence type="predicted"/>
<dbReference type="InterPro" id="IPR038305">
    <property type="entry name" value="HeLo_sf"/>
</dbReference>
<dbReference type="GeneID" id="28844443"/>
<evidence type="ECO:0000259" key="3">
    <source>
        <dbReference type="Pfam" id="PF24476"/>
    </source>
</evidence>
<dbReference type="Gene3D" id="1.10.510.10">
    <property type="entry name" value="Transferase(Phosphotransferase) domain 1"/>
    <property type="match status" value="1"/>
</dbReference>
<dbReference type="KEGG" id="pchm:VFPPC_00429"/>
<feature type="compositionally biased region" description="Basic and acidic residues" evidence="1">
    <location>
        <begin position="145"/>
        <end position="155"/>
    </location>
</feature>
<dbReference type="PANTHER" id="PTHR37542">
    <property type="entry name" value="HELO DOMAIN-CONTAINING PROTEIN-RELATED"/>
    <property type="match status" value="1"/>
</dbReference>
<name>A0A179G529_METCM</name>
<dbReference type="RefSeq" id="XP_018148544.1">
    <property type="nucleotide sequence ID" value="XM_018280449.1"/>
</dbReference>
<evidence type="ECO:0000256" key="1">
    <source>
        <dbReference type="SAM" id="MobiDB-lite"/>
    </source>
</evidence>
<dbReference type="PANTHER" id="PTHR37542:SF1">
    <property type="entry name" value="PRION-INHIBITION AND PROPAGATION HELO DOMAIN-CONTAINING PROTEIN"/>
    <property type="match status" value="1"/>
</dbReference>
<dbReference type="InterPro" id="IPR029498">
    <property type="entry name" value="HeLo_dom"/>
</dbReference>
<gene>
    <name evidence="4" type="ORF">VFPPC_00429</name>
</gene>
<sequence>MAAELIGTTIGVVGFIGQLFDGCVKAYGYFTTASHLDTDSQRLMCKVRIEEMRLVVWGREWGVAEGKLEAHLEGGKNEGLRELATQILEELHGTVTDFRKLQERYGLREDTGNGNGNGNGSAVGVESKGGKKISPGPSPTPSRKGSKDDGKAVKTERSWRKEWSLRTKWVIADKDKFTNLLKDLKDFNDGLERLFPPSQLPSFQRTWTHRLLESAQRDLTQLSLLETASSDTYPQLKTSANLKSLRINLDSKPQSAFKPTFALKVPFSALTLSSPTPAPAKINGGKRSQGHHNTAGDVLLEWVDYDREAIEERVAHVRRMDDLARMMHSSSSCHPDLHSIDCVGYTDDSANSRYGLVYKAPAGSYSTLHALISSPDLKTPDLDDRIRLAHTLAVALWSLHSLDWLHKSLCSSNITFFPSAFSNSATSPTATAALIPDISNPYLVGFDASRPDLDTALSMVPKNPSIENLHRHPSSLRGMSHCKAFDIYSLGLVLLEIGLWKVLQTYYKPHYSAERWRDKVVLAVLVQGLGSKVGKKFKNTVEMCLTAGEDVSGGEAGKIMEKVVSTLESIRV</sequence>
<feature type="domain" description="DUF7580" evidence="3">
    <location>
        <begin position="363"/>
        <end position="551"/>
    </location>
</feature>
<dbReference type="InterPro" id="IPR011009">
    <property type="entry name" value="Kinase-like_dom_sf"/>
</dbReference>